<gene>
    <name evidence="1" type="ORF">HNQ62_001925</name>
</gene>
<dbReference type="EMBL" id="JACHFY010000011">
    <property type="protein sequence ID" value="MBB5254152.1"/>
    <property type="molecule type" value="Genomic_DNA"/>
</dbReference>
<dbReference type="AlphaFoldDB" id="A0A7J9RV85"/>
<accession>A0A7J9RV85</accession>
<reference evidence="1 2" key="1">
    <citation type="submission" date="2020-08" db="EMBL/GenBank/DDBJ databases">
        <title>Genomic Encyclopedia of Type Strains, Phase IV (KMG-IV): sequencing the most valuable type-strain genomes for metagenomic binning, comparative biology and taxonomic classification.</title>
        <authorList>
            <person name="Goeker M."/>
        </authorList>
    </citation>
    <scope>NUCLEOTIDE SEQUENCE [LARGE SCALE GENOMIC DNA]</scope>
    <source>
        <strain evidence="1 2">DSM 12421</strain>
    </source>
</reference>
<dbReference type="Proteomes" id="UP000582213">
    <property type="component" value="Unassembled WGS sequence"/>
</dbReference>
<dbReference type="RefSeq" id="WP_260311159.1">
    <property type="nucleotide sequence ID" value="NZ_CP045484.1"/>
</dbReference>
<evidence type="ECO:0000313" key="2">
    <source>
        <dbReference type="Proteomes" id="UP000582213"/>
    </source>
</evidence>
<dbReference type="GeneID" id="77101402"/>
<comment type="caution">
    <text evidence="1">The sequence shown here is derived from an EMBL/GenBank/DDBJ whole genome shotgun (WGS) entry which is preliminary data.</text>
</comment>
<name>A0A7J9RV85_SULOH</name>
<protein>
    <submittedName>
        <fullName evidence="1">Uncharacterized protein</fullName>
    </submittedName>
</protein>
<proteinExistence type="predicted"/>
<evidence type="ECO:0000313" key="1">
    <source>
        <dbReference type="EMBL" id="MBB5254152.1"/>
    </source>
</evidence>
<sequence>MAWKAIVSVLVSINLDKMPKDEREREWYYKAGF</sequence>
<organism evidence="1 2">
    <name type="scientific">Sulfurisphaera ohwakuensis</name>
    <dbReference type="NCBI Taxonomy" id="69656"/>
    <lineage>
        <taxon>Archaea</taxon>
        <taxon>Thermoproteota</taxon>
        <taxon>Thermoprotei</taxon>
        <taxon>Sulfolobales</taxon>
        <taxon>Sulfolobaceae</taxon>
        <taxon>Sulfurisphaera</taxon>
    </lineage>
</organism>